<sequence length="134" mass="14708">MGESEQTRKRQKHSADFRELYRDDVFALLCVLSFSATMIAGTEGIAGIVLTGVLDVLALVRGIMAVYGRCRPVPRKARGVLNGLMFVVYAGTWIWLGFRSLSGAADLSGAVWTAALFFSALAVIWLVMKVKDRH</sequence>
<protein>
    <submittedName>
        <fullName evidence="2">Uncharacterized protein</fullName>
    </submittedName>
</protein>
<name>A0A940IFV3_9BACT</name>
<reference evidence="2" key="1">
    <citation type="submission" date="2020-10" db="EMBL/GenBank/DDBJ databases">
        <authorList>
            <person name="Gilroy R."/>
        </authorList>
    </citation>
    <scope>NUCLEOTIDE SEQUENCE</scope>
    <source>
        <strain evidence="2">F1-3629</strain>
    </source>
</reference>
<evidence type="ECO:0000256" key="1">
    <source>
        <dbReference type="SAM" id="Phobius"/>
    </source>
</evidence>
<feature type="transmembrane region" description="Helical" evidence="1">
    <location>
        <begin position="20"/>
        <end position="39"/>
    </location>
</feature>
<keyword evidence="1" id="KW-0472">Membrane</keyword>
<reference evidence="2" key="2">
    <citation type="journal article" date="2021" name="PeerJ">
        <title>Extensive microbial diversity within the chicken gut microbiome revealed by metagenomics and culture.</title>
        <authorList>
            <person name="Gilroy R."/>
            <person name="Ravi A."/>
            <person name="Getino M."/>
            <person name="Pursley I."/>
            <person name="Horton D.L."/>
            <person name="Alikhan N.F."/>
            <person name="Baker D."/>
            <person name="Gharbi K."/>
            <person name="Hall N."/>
            <person name="Watson M."/>
            <person name="Adriaenssens E.M."/>
            <person name="Foster-Nyarko E."/>
            <person name="Jarju S."/>
            <person name="Secka A."/>
            <person name="Antonio M."/>
            <person name="Oren A."/>
            <person name="Chaudhuri R.R."/>
            <person name="La Ragione R."/>
            <person name="Hildebrand F."/>
            <person name="Pallen M.J."/>
        </authorList>
    </citation>
    <scope>NUCLEOTIDE SEQUENCE</scope>
    <source>
        <strain evidence="2">F1-3629</strain>
    </source>
</reference>
<gene>
    <name evidence="2" type="ORF">IAC07_01355</name>
</gene>
<dbReference type="AlphaFoldDB" id="A0A940IFV3"/>
<dbReference type="EMBL" id="JADIMJ010000022">
    <property type="protein sequence ID" value="MBO8453352.1"/>
    <property type="molecule type" value="Genomic_DNA"/>
</dbReference>
<feature type="transmembrane region" description="Helical" evidence="1">
    <location>
        <begin position="110"/>
        <end position="128"/>
    </location>
</feature>
<proteinExistence type="predicted"/>
<evidence type="ECO:0000313" key="2">
    <source>
        <dbReference type="EMBL" id="MBO8453352.1"/>
    </source>
</evidence>
<keyword evidence="1" id="KW-1133">Transmembrane helix</keyword>
<organism evidence="2 3">
    <name type="scientific">Candidatus Cryptobacteroides gallistercoris</name>
    <dbReference type="NCBI Taxonomy" id="2840765"/>
    <lineage>
        <taxon>Bacteria</taxon>
        <taxon>Pseudomonadati</taxon>
        <taxon>Bacteroidota</taxon>
        <taxon>Bacteroidia</taxon>
        <taxon>Bacteroidales</taxon>
        <taxon>Candidatus Cryptobacteroides</taxon>
    </lineage>
</organism>
<dbReference type="Proteomes" id="UP000771749">
    <property type="component" value="Unassembled WGS sequence"/>
</dbReference>
<feature type="transmembrane region" description="Helical" evidence="1">
    <location>
        <begin position="45"/>
        <end position="67"/>
    </location>
</feature>
<comment type="caution">
    <text evidence="2">The sequence shown here is derived from an EMBL/GenBank/DDBJ whole genome shotgun (WGS) entry which is preliminary data.</text>
</comment>
<feature type="transmembrane region" description="Helical" evidence="1">
    <location>
        <begin position="79"/>
        <end position="98"/>
    </location>
</feature>
<evidence type="ECO:0000313" key="3">
    <source>
        <dbReference type="Proteomes" id="UP000771749"/>
    </source>
</evidence>
<keyword evidence="1" id="KW-0812">Transmembrane</keyword>
<accession>A0A940IFV3</accession>